<dbReference type="AlphaFoldDB" id="A0A7J7MYA5"/>
<dbReference type="OrthoDB" id="1712647at2759"/>
<evidence type="ECO:0000313" key="2">
    <source>
        <dbReference type="EMBL" id="KAF6159760.1"/>
    </source>
</evidence>
<comment type="similarity">
    <text evidence="1">Belongs to the band 7/mec-2 family. Flotillin subfamily.</text>
</comment>
<organism evidence="2 3">
    <name type="scientific">Kingdonia uniflora</name>
    <dbReference type="NCBI Taxonomy" id="39325"/>
    <lineage>
        <taxon>Eukaryota</taxon>
        <taxon>Viridiplantae</taxon>
        <taxon>Streptophyta</taxon>
        <taxon>Embryophyta</taxon>
        <taxon>Tracheophyta</taxon>
        <taxon>Spermatophyta</taxon>
        <taxon>Magnoliopsida</taxon>
        <taxon>Ranunculales</taxon>
        <taxon>Circaeasteraceae</taxon>
        <taxon>Kingdonia</taxon>
    </lineage>
</organism>
<proteinExistence type="inferred from homology"/>
<dbReference type="EMBL" id="JACGCM010001188">
    <property type="protein sequence ID" value="KAF6159760.1"/>
    <property type="molecule type" value="Genomic_DNA"/>
</dbReference>
<keyword evidence="1" id="KW-0472">Membrane</keyword>
<keyword evidence="3" id="KW-1185">Reference proteome</keyword>
<reference evidence="2 3" key="1">
    <citation type="journal article" date="2020" name="IScience">
        <title>Genome Sequencing of the Endangered Kingdonia uniflora (Circaeasteraceae, Ranunculales) Reveals Potential Mechanisms of Evolutionary Specialization.</title>
        <authorList>
            <person name="Sun Y."/>
            <person name="Deng T."/>
            <person name="Zhang A."/>
            <person name="Moore M.J."/>
            <person name="Landis J.B."/>
            <person name="Lin N."/>
            <person name="Zhang H."/>
            <person name="Zhang X."/>
            <person name="Huang J."/>
            <person name="Zhang X."/>
            <person name="Sun H."/>
            <person name="Wang H."/>
        </authorList>
    </citation>
    <scope>NUCLEOTIDE SEQUENCE [LARGE SCALE GENOMIC DNA]</scope>
    <source>
        <strain evidence="2">TB1705</strain>
        <tissue evidence="2">Leaf</tissue>
    </source>
</reference>
<dbReference type="InterPro" id="IPR027705">
    <property type="entry name" value="Flotillin_fam"/>
</dbReference>
<comment type="subcellular location">
    <subcellularLocation>
        <location evidence="1">Cell membrane</location>
        <topology evidence="1">Lipid-anchor</topology>
    </subcellularLocation>
    <subcellularLocation>
        <location evidence="1">Membrane</location>
        <location evidence="1">Caveola</location>
    </subcellularLocation>
</comment>
<dbReference type="PANTHER" id="PTHR13806">
    <property type="entry name" value="FLOTILLIN-RELATED"/>
    <property type="match status" value="1"/>
</dbReference>
<accession>A0A7J7MYA5</accession>
<keyword evidence="1" id="KW-1003">Cell membrane</keyword>
<dbReference type="GO" id="GO:0005901">
    <property type="term" value="C:caveola"/>
    <property type="evidence" value="ECO:0007669"/>
    <property type="project" value="UniProtKB-SubCell"/>
</dbReference>
<gene>
    <name evidence="2" type="ORF">GIB67_030018</name>
</gene>
<comment type="caution">
    <text evidence="2">The sequence shown here is derived from an EMBL/GenBank/DDBJ whole genome shotgun (WGS) entry which is preliminary data.</text>
</comment>
<sequence length="82" mass="9037">MKGAVGAKLRKGQTVQNAAKIDAETKIVAVKRDGKSKQEEINVNTKVKIFKNQREAEIAEANAQLSTKKADWARDTKMPLSL</sequence>
<protein>
    <recommendedName>
        <fullName evidence="1">Flotillin-like</fullName>
    </recommendedName>
</protein>
<evidence type="ECO:0000256" key="1">
    <source>
        <dbReference type="RuleBase" id="RU366054"/>
    </source>
</evidence>
<evidence type="ECO:0000313" key="3">
    <source>
        <dbReference type="Proteomes" id="UP000541444"/>
    </source>
</evidence>
<dbReference type="PANTHER" id="PTHR13806:SF31">
    <property type="entry name" value="FLOTILLIN-LIKE PROTEIN 1-RELATED"/>
    <property type="match status" value="1"/>
</dbReference>
<dbReference type="Proteomes" id="UP000541444">
    <property type="component" value="Unassembled WGS sequence"/>
</dbReference>
<name>A0A7J7MYA5_9MAGN</name>